<comment type="caution">
    <text evidence="2">The sequence shown here is derived from an EMBL/GenBank/DDBJ whole genome shotgun (WGS) entry which is preliminary data.</text>
</comment>
<dbReference type="EMBL" id="JALJRB010000025">
    <property type="protein sequence ID" value="MCJ8502385.1"/>
    <property type="molecule type" value="Genomic_DNA"/>
</dbReference>
<evidence type="ECO:0008006" key="4">
    <source>
        <dbReference type="Google" id="ProtNLM"/>
    </source>
</evidence>
<evidence type="ECO:0000313" key="3">
    <source>
        <dbReference type="Proteomes" id="UP001165427"/>
    </source>
</evidence>
<gene>
    <name evidence="2" type="ORF">MRX98_17515</name>
</gene>
<dbReference type="RefSeq" id="WP_246913097.1">
    <property type="nucleotide sequence ID" value="NZ_JALJRB010000025.1"/>
</dbReference>
<organism evidence="2 3">
    <name type="scientific">Desulfatitalea alkaliphila</name>
    <dbReference type="NCBI Taxonomy" id="2929485"/>
    <lineage>
        <taxon>Bacteria</taxon>
        <taxon>Pseudomonadati</taxon>
        <taxon>Thermodesulfobacteriota</taxon>
        <taxon>Desulfobacteria</taxon>
        <taxon>Desulfobacterales</taxon>
        <taxon>Desulfosarcinaceae</taxon>
        <taxon>Desulfatitalea</taxon>
    </lineage>
</organism>
<feature type="transmembrane region" description="Helical" evidence="1">
    <location>
        <begin position="5"/>
        <end position="24"/>
    </location>
</feature>
<proteinExistence type="predicted"/>
<accession>A0AA41R702</accession>
<dbReference type="Proteomes" id="UP001165427">
    <property type="component" value="Unassembled WGS sequence"/>
</dbReference>
<protein>
    <recommendedName>
        <fullName evidence="4">Rod shape-determining protein MreD</fullName>
    </recommendedName>
</protein>
<keyword evidence="1" id="KW-0812">Transmembrane</keyword>
<feature type="transmembrane region" description="Helical" evidence="1">
    <location>
        <begin position="53"/>
        <end position="79"/>
    </location>
</feature>
<dbReference type="AlphaFoldDB" id="A0AA41R702"/>
<evidence type="ECO:0000313" key="2">
    <source>
        <dbReference type="EMBL" id="MCJ8502385.1"/>
    </source>
</evidence>
<reference evidence="2" key="1">
    <citation type="submission" date="2022-04" db="EMBL/GenBank/DDBJ databases">
        <title>Desulfatitalea alkaliphila sp. nov., a novel anaerobic sulfate-reducing bacterium isolated from terrestrial mud volcano, Taman Peninsula, Russia.</title>
        <authorList>
            <person name="Khomyakova M.A."/>
            <person name="Merkel A.Y."/>
            <person name="Slobodkin A.I."/>
        </authorList>
    </citation>
    <scope>NUCLEOTIDE SEQUENCE</scope>
    <source>
        <strain evidence="2">M08but</strain>
    </source>
</reference>
<name>A0AA41R702_9BACT</name>
<keyword evidence="3" id="KW-1185">Reference proteome</keyword>
<evidence type="ECO:0000256" key="1">
    <source>
        <dbReference type="SAM" id="Phobius"/>
    </source>
</evidence>
<keyword evidence="1" id="KW-0472">Membrane</keyword>
<feature type="transmembrane region" description="Helical" evidence="1">
    <location>
        <begin position="133"/>
        <end position="155"/>
    </location>
</feature>
<keyword evidence="1" id="KW-1133">Transmembrane helix</keyword>
<feature type="transmembrane region" description="Helical" evidence="1">
    <location>
        <begin position="99"/>
        <end position="121"/>
    </location>
</feature>
<sequence length="170" mass="19208">MTILFYILVSLCLVVIKTTLIPGLPLFDKFYDLLIPIVIYLSFFRPRWEGIPIVVFFGLLMDSLCGGPMGLYLLIYIWLYVGMGWLARFLHTGGLPLPALAVAIGVAFETIVLMGYMGFLAPRASIPVDAARTVLLQILWALFTGPMIMMTIGWAQRQLDLWRNRIFADM</sequence>